<dbReference type="PANTHER" id="PTHR24418">
    <property type="entry name" value="TYROSINE-PROTEIN KINASE"/>
    <property type="match status" value="1"/>
</dbReference>
<dbReference type="Pfam" id="PF00017">
    <property type="entry name" value="SH2"/>
    <property type="match status" value="1"/>
</dbReference>
<keyword evidence="2 11" id="KW-0808">Transferase</keyword>
<keyword evidence="12" id="KW-0472">Membrane</keyword>
<dbReference type="FunFam" id="3.30.200.20:FF:000053">
    <property type="entry name" value="Tyrosine-protein kinase"/>
    <property type="match status" value="1"/>
</dbReference>
<dbReference type="InterPro" id="IPR011009">
    <property type="entry name" value="Kinase-like_dom_sf"/>
</dbReference>
<feature type="binding site" evidence="10">
    <location>
        <position position="182"/>
    </location>
    <ligand>
        <name>ATP</name>
        <dbReference type="ChEBI" id="CHEBI:30616"/>
    </ligand>
</feature>
<keyword evidence="1" id="KW-0597">Phosphoprotein</keyword>
<evidence type="ECO:0000256" key="6">
    <source>
        <dbReference type="ARBA" id="ARBA00022999"/>
    </source>
</evidence>
<dbReference type="InterPro" id="IPR000980">
    <property type="entry name" value="SH2"/>
</dbReference>
<evidence type="ECO:0000256" key="4">
    <source>
        <dbReference type="ARBA" id="ARBA00022777"/>
    </source>
</evidence>
<evidence type="ECO:0000259" key="14">
    <source>
        <dbReference type="PROSITE" id="PS50011"/>
    </source>
</evidence>
<dbReference type="EC" id="2.7.10.2" evidence="11"/>
<dbReference type="InterPro" id="IPR036860">
    <property type="entry name" value="SH2_dom_sf"/>
</dbReference>
<dbReference type="GO" id="GO:0004715">
    <property type="term" value="F:non-membrane spanning protein tyrosine kinase activity"/>
    <property type="evidence" value="ECO:0007669"/>
    <property type="project" value="UniProtKB-EC"/>
</dbReference>
<evidence type="ECO:0000256" key="10">
    <source>
        <dbReference type="PROSITE-ProRule" id="PRU10141"/>
    </source>
</evidence>
<feature type="domain" description="Protein kinase" evidence="14">
    <location>
        <begin position="154"/>
        <end position="415"/>
    </location>
</feature>
<dbReference type="GO" id="GO:0005524">
    <property type="term" value="F:ATP binding"/>
    <property type="evidence" value="ECO:0007669"/>
    <property type="project" value="UniProtKB-UniRule"/>
</dbReference>
<dbReference type="InterPro" id="IPR008266">
    <property type="entry name" value="Tyr_kinase_AS"/>
</dbReference>
<keyword evidence="16" id="KW-1185">Reference proteome</keyword>
<evidence type="ECO:0000256" key="12">
    <source>
        <dbReference type="SAM" id="Phobius"/>
    </source>
</evidence>
<evidence type="ECO:0000259" key="13">
    <source>
        <dbReference type="PROSITE" id="PS50001"/>
    </source>
</evidence>
<dbReference type="InterPro" id="IPR020635">
    <property type="entry name" value="Tyr_kinase_cat_dom"/>
</dbReference>
<dbReference type="InterPro" id="IPR001245">
    <property type="entry name" value="Ser-Thr/Tyr_kinase_cat_dom"/>
</dbReference>
<feature type="domain" description="SH2" evidence="13">
    <location>
        <begin position="43"/>
        <end position="129"/>
    </location>
</feature>
<dbReference type="OMA" id="QDAARNC"/>
<dbReference type="PRINTS" id="PR00109">
    <property type="entry name" value="TYRKINASE"/>
</dbReference>
<accession>A0A8D2LA61</accession>
<keyword evidence="3 10" id="KW-0547">Nucleotide-binding</keyword>
<dbReference type="Gene3D" id="1.10.510.10">
    <property type="entry name" value="Transferase(Phosphotransferase) domain 1"/>
    <property type="match status" value="1"/>
</dbReference>
<keyword evidence="6 9" id="KW-0727">SH2 domain</keyword>
<dbReference type="PROSITE" id="PS50011">
    <property type="entry name" value="PROTEIN_KINASE_DOM"/>
    <property type="match status" value="1"/>
</dbReference>
<evidence type="ECO:0000256" key="2">
    <source>
        <dbReference type="ARBA" id="ARBA00022679"/>
    </source>
</evidence>
<keyword evidence="12" id="KW-0812">Transmembrane</keyword>
<dbReference type="PRINTS" id="PR00401">
    <property type="entry name" value="SH2DOMAIN"/>
</dbReference>
<name>A0A8D2LA61_VARKO</name>
<dbReference type="Ensembl" id="ENSVKKT00000019756.1">
    <property type="protein sequence ID" value="ENSVKKP00000019282.1"/>
    <property type="gene ID" value="ENSVKKG00000013051.1"/>
</dbReference>
<evidence type="ECO:0000313" key="16">
    <source>
        <dbReference type="Proteomes" id="UP000694545"/>
    </source>
</evidence>
<dbReference type="InterPro" id="IPR017441">
    <property type="entry name" value="Protein_kinase_ATP_BS"/>
</dbReference>
<sequence length="415" mass="47432">MRPVGSAEKSICFSFLLLHYESIRAVLLLPSFSSTLCVVCFLFLKIIGKEGAFIVRNSRQPGTYTVSVFTKALSNENNPVIKHYHIKETSDSPKKYYLAEKHVFDSVWELINYHQHNAAGLVTRLRYAVSSRREKAPVTAGLSYGKWQINPQELTFEQEIGVGQFGVVHLGYWLNQMKVAIKTIRPGAMSEEDFIEEAQVMMKLSHPKLVQLHGICMQHTPMCLVFEFMEYGCLSDYLRRQRGSFSKEDLLGMCQDVCEGMTYLEQASVIHRDLAARNCLVGEFHVVKVSDFGMSRYVLDDQYTSSMGTKFPVRWSAPEVFSYNRYSTKSDVWSFGVLMWETFSEGRLPYENKTNAEVVEEISAGARLYKPRLASNTIYKLMQCCWSEVSDVIGAAYFMRGDRHIRRSKAVLICS</sequence>
<reference evidence="15" key="2">
    <citation type="submission" date="2025-09" db="UniProtKB">
        <authorList>
            <consortium name="Ensembl"/>
        </authorList>
    </citation>
    <scope>IDENTIFICATION</scope>
</reference>
<organism evidence="15 16">
    <name type="scientific">Varanus komodoensis</name>
    <name type="common">Komodo dragon</name>
    <dbReference type="NCBI Taxonomy" id="61221"/>
    <lineage>
        <taxon>Eukaryota</taxon>
        <taxon>Metazoa</taxon>
        <taxon>Chordata</taxon>
        <taxon>Craniata</taxon>
        <taxon>Vertebrata</taxon>
        <taxon>Euteleostomi</taxon>
        <taxon>Lepidosauria</taxon>
        <taxon>Squamata</taxon>
        <taxon>Bifurcata</taxon>
        <taxon>Unidentata</taxon>
        <taxon>Episquamata</taxon>
        <taxon>Toxicofera</taxon>
        <taxon>Anguimorpha</taxon>
        <taxon>Paleoanguimorpha</taxon>
        <taxon>Varanoidea</taxon>
        <taxon>Varanidae</taxon>
        <taxon>Varanus</taxon>
    </lineage>
</organism>
<dbReference type="InterPro" id="IPR050198">
    <property type="entry name" value="Non-receptor_tyrosine_kinases"/>
</dbReference>
<dbReference type="SMART" id="SM00252">
    <property type="entry name" value="SH2"/>
    <property type="match status" value="1"/>
</dbReference>
<dbReference type="PROSITE" id="PS50001">
    <property type="entry name" value="SH2"/>
    <property type="match status" value="1"/>
</dbReference>
<dbReference type="PROSITE" id="PS00109">
    <property type="entry name" value="PROTEIN_KINASE_TYR"/>
    <property type="match status" value="1"/>
</dbReference>
<dbReference type="PROSITE" id="PS00107">
    <property type="entry name" value="PROTEIN_KINASE_ATP"/>
    <property type="match status" value="1"/>
</dbReference>
<dbReference type="SUPFAM" id="SSF56112">
    <property type="entry name" value="Protein kinase-like (PK-like)"/>
    <property type="match status" value="1"/>
</dbReference>
<evidence type="ECO:0000256" key="3">
    <source>
        <dbReference type="ARBA" id="ARBA00022741"/>
    </source>
</evidence>
<evidence type="ECO:0000256" key="8">
    <source>
        <dbReference type="ARBA" id="ARBA00051245"/>
    </source>
</evidence>
<dbReference type="Proteomes" id="UP000694545">
    <property type="component" value="Unplaced"/>
</dbReference>
<keyword evidence="7 11" id="KW-0829">Tyrosine-protein kinase</keyword>
<evidence type="ECO:0000256" key="5">
    <source>
        <dbReference type="ARBA" id="ARBA00022840"/>
    </source>
</evidence>
<protein>
    <recommendedName>
        <fullName evidence="11">Tyrosine-protein kinase</fullName>
        <ecNumber evidence="11">2.7.10.2</ecNumber>
    </recommendedName>
</protein>
<evidence type="ECO:0000256" key="9">
    <source>
        <dbReference type="PROSITE-ProRule" id="PRU00191"/>
    </source>
</evidence>
<dbReference type="SUPFAM" id="SSF55550">
    <property type="entry name" value="SH2 domain"/>
    <property type="match status" value="1"/>
</dbReference>
<keyword evidence="5 10" id="KW-0067">ATP-binding</keyword>
<dbReference type="FunFam" id="1.10.510.10:FF:000052">
    <property type="entry name" value="Tyrosine-protein kinase"/>
    <property type="match status" value="1"/>
</dbReference>
<comment type="similarity">
    <text evidence="11">Belongs to the protein kinase superfamily. Tyr protein kinase family.</text>
</comment>
<evidence type="ECO:0000256" key="11">
    <source>
        <dbReference type="RuleBase" id="RU362096"/>
    </source>
</evidence>
<evidence type="ECO:0000256" key="1">
    <source>
        <dbReference type="ARBA" id="ARBA00022553"/>
    </source>
</evidence>
<evidence type="ECO:0000256" key="7">
    <source>
        <dbReference type="ARBA" id="ARBA00023137"/>
    </source>
</evidence>
<dbReference type="Gene3D" id="3.30.505.10">
    <property type="entry name" value="SH2 domain"/>
    <property type="match status" value="1"/>
</dbReference>
<reference evidence="15" key="1">
    <citation type="submission" date="2025-08" db="UniProtKB">
        <authorList>
            <consortium name="Ensembl"/>
        </authorList>
    </citation>
    <scope>IDENTIFICATION</scope>
</reference>
<dbReference type="Pfam" id="PF07714">
    <property type="entry name" value="PK_Tyr_Ser-Thr"/>
    <property type="match status" value="1"/>
</dbReference>
<dbReference type="InterPro" id="IPR000719">
    <property type="entry name" value="Prot_kinase_dom"/>
</dbReference>
<evidence type="ECO:0000313" key="15">
    <source>
        <dbReference type="Ensembl" id="ENSVKKP00000019282.1"/>
    </source>
</evidence>
<proteinExistence type="inferred from homology"/>
<comment type="catalytic activity">
    <reaction evidence="8 11">
        <text>L-tyrosyl-[protein] + ATP = O-phospho-L-tyrosyl-[protein] + ADP + H(+)</text>
        <dbReference type="Rhea" id="RHEA:10596"/>
        <dbReference type="Rhea" id="RHEA-COMP:10136"/>
        <dbReference type="Rhea" id="RHEA-COMP:20101"/>
        <dbReference type="ChEBI" id="CHEBI:15378"/>
        <dbReference type="ChEBI" id="CHEBI:30616"/>
        <dbReference type="ChEBI" id="CHEBI:46858"/>
        <dbReference type="ChEBI" id="CHEBI:61978"/>
        <dbReference type="ChEBI" id="CHEBI:456216"/>
        <dbReference type="EC" id="2.7.10.2"/>
    </reaction>
</comment>
<dbReference type="SMART" id="SM00219">
    <property type="entry name" value="TyrKc"/>
    <property type="match status" value="1"/>
</dbReference>
<dbReference type="AlphaFoldDB" id="A0A8D2LA61"/>
<keyword evidence="12" id="KW-1133">Transmembrane helix</keyword>
<keyword evidence="4 11" id="KW-0418">Kinase</keyword>
<feature type="transmembrane region" description="Helical" evidence="12">
    <location>
        <begin position="23"/>
        <end position="44"/>
    </location>
</feature>